<evidence type="ECO:0000256" key="4">
    <source>
        <dbReference type="ARBA" id="ARBA00022989"/>
    </source>
</evidence>
<keyword evidence="3" id="KW-0812">Transmembrane</keyword>
<dbReference type="OrthoDB" id="7061211at2"/>
<evidence type="ECO:0000313" key="8">
    <source>
        <dbReference type="Proteomes" id="UP000254575"/>
    </source>
</evidence>
<dbReference type="AlphaFoldDB" id="A0A380N245"/>
<proteinExistence type="predicted"/>
<dbReference type="PANTHER" id="PTHR37485">
    <property type="entry name" value="CELL DIVISION PROTEIN FTSB"/>
    <property type="match status" value="1"/>
</dbReference>
<dbReference type="Proteomes" id="UP000254575">
    <property type="component" value="Unassembled WGS sequence"/>
</dbReference>
<dbReference type="GO" id="GO:0030428">
    <property type="term" value="C:cell septum"/>
    <property type="evidence" value="ECO:0007669"/>
    <property type="project" value="TreeGrafter"/>
</dbReference>
<dbReference type="Pfam" id="PF04977">
    <property type="entry name" value="DivIC"/>
    <property type="match status" value="1"/>
</dbReference>
<keyword evidence="8" id="KW-1185">Reference proteome</keyword>
<dbReference type="GO" id="GO:0043093">
    <property type="term" value="P:FtsZ-dependent cytokinesis"/>
    <property type="evidence" value="ECO:0007669"/>
    <property type="project" value="TreeGrafter"/>
</dbReference>
<reference evidence="7 8" key="1">
    <citation type="submission" date="2018-06" db="EMBL/GenBank/DDBJ databases">
        <authorList>
            <consortium name="Pathogen Informatics"/>
            <person name="Doyle S."/>
        </authorList>
    </citation>
    <scope>NUCLEOTIDE SEQUENCE [LARGE SCALE GENOMIC DNA]</scope>
    <source>
        <strain evidence="7 8">NCTC10717</strain>
    </source>
</reference>
<organism evidence="7 8">
    <name type="scientific">Suttonella indologenes</name>
    <dbReference type="NCBI Taxonomy" id="13276"/>
    <lineage>
        <taxon>Bacteria</taxon>
        <taxon>Pseudomonadati</taxon>
        <taxon>Pseudomonadota</taxon>
        <taxon>Gammaproteobacteria</taxon>
        <taxon>Cardiobacteriales</taxon>
        <taxon>Cardiobacteriaceae</taxon>
        <taxon>Suttonella</taxon>
    </lineage>
</organism>
<protein>
    <submittedName>
        <fullName evidence="7">Cell division protein FtsB</fullName>
    </submittedName>
</protein>
<keyword evidence="2 7" id="KW-0132">Cell division</keyword>
<evidence type="ECO:0000256" key="1">
    <source>
        <dbReference type="ARBA" id="ARBA00022475"/>
    </source>
</evidence>
<name>A0A380N245_9GAMM</name>
<evidence type="ECO:0000256" key="6">
    <source>
        <dbReference type="ARBA" id="ARBA00023306"/>
    </source>
</evidence>
<gene>
    <name evidence="7" type="ORF">NCTC10717_02309</name>
</gene>
<evidence type="ECO:0000256" key="3">
    <source>
        <dbReference type="ARBA" id="ARBA00022692"/>
    </source>
</evidence>
<evidence type="ECO:0000256" key="2">
    <source>
        <dbReference type="ARBA" id="ARBA00022618"/>
    </source>
</evidence>
<keyword evidence="6" id="KW-0131">Cell cycle</keyword>
<evidence type="ECO:0000313" key="7">
    <source>
        <dbReference type="EMBL" id="SUO98554.1"/>
    </source>
</evidence>
<dbReference type="InterPro" id="IPR023081">
    <property type="entry name" value="Cell_div_FtsB"/>
</dbReference>
<accession>A0A380N245</accession>
<dbReference type="RefSeq" id="WP_115219359.1">
    <property type="nucleotide sequence ID" value="NZ_UHIA01000004.1"/>
</dbReference>
<keyword evidence="4" id="KW-1133">Transmembrane helix</keyword>
<dbReference type="EMBL" id="UHIA01000004">
    <property type="protein sequence ID" value="SUO98554.1"/>
    <property type="molecule type" value="Genomic_DNA"/>
</dbReference>
<sequence>MKKSRRFITFVLLAAIAAGLAAFNYYLWRLQESKRQHIFGLETQVLWHEKENQQLQARNQRKAQEVETLRSPESFFIYEEKARKEYGMIGENETFFMLRDVDIGHIADIQGLPDMTDNPLGAEMVRDSSAVPTAGIDSIRLESVGEDVIMAPDVQPASAAESLENLPEPVLQLESLQRP</sequence>
<dbReference type="PANTHER" id="PTHR37485:SF1">
    <property type="entry name" value="CELL DIVISION PROTEIN FTSB"/>
    <property type="match status" value="1"/>
</dbReference>
<dbReference type="InterPro" id="IPR007060">
    <property type="entry name" value="FtsL/DivIC"/>
</dbReference>
<keyword evidence="1" id="KW-1003">Cell membrane</keyword>
<keyword evidence="5" id="KW-0472">Membrane</keyword>
<evidence type="ECO:0000256" key="5">
    <source>
        <dbReference type="ARBA" id="ARBA00023136"/>
    </source>
</evidence>